<proteinExistence type="predicted"/>
<organism evidence="1 2">
    <name type="scientific">Brassica carinata</name>
    <name type="common">Ethiopian mustard</name>
    <name type="synonym">Abyssinian cabbage</name>
    <dbReference type="NCBI Taxonomy" id="52824"/>
    <lineage>
        <taxon>Eukaryota</taxon>
        <taxon>Viridiplantae</taxon>
        <taxon>Streptophyta</taxon>
        <taxon>Embryophyta</taxon>
        <taxon>Tracheophyta</taxon>
        <taxon>Spermatophyta</taxon>
        <taxon>Magnoliopsida</taxon>
        <taxon>eudicotyledons</taxon>
        <taxon>Gunneridae</taxon>
        <taxon>Pentapetalae</taxon>
        <taxon>rosids</taxon>
        <taxon>malvids</taxon>
        <taxon>Brassicales</taxon>
        <taxon>Brassicaceae</taxon>
        <taxon>Brassiceae</taxon>
        <taxon>Brassica</taxon>
    </lineage>
</organism>
<protein>
    <submittedName>
        <fullName evidence="1">Uncharacterized protein</fullName>
    </submittedName>
</protein>
<dbReference type="Proteomes" id="UP000886595">
    <property type="component" value="Unassembled WGS sequence"/>
</dbReference>
<gene>
    <name evidence="1" type="ORF">Bca52824_015588</name>
</gene>
<reference evidence="1 2" key="1">
    <citation type="submission" date="2020-02" db="EMBL/GenBank/DDBJ databases">
        <authorList>
            <person name="Ma Q."/>
            <person name="Huang Y."/>
            <person name="Song X."/>
            <person name="Pei D."/>
        </authorList>
    </citation>
    <scope>NUCLEOTIDE SEQUENCE [LARGE SCALE GENOMIC DNA]</scope>
    <source>
        <strain evidence="1">Sxm20200214</strain>
        <tissue evidence="1">Leaf</tissue>
    </source>
</reference>
<accession>A0A8X8B4H7</accession>
<dbReference type="AlphaFoldDB" id="A0A8X8B4H7"/>
<name>A0A8X8B4H7_BRACI</name>
<dbReference type="EMBL" id="JAAMPC010000003">
    <property type="protein sequence ID" value="KAG2322375.1"/>
    <property type="molecule type" value="Genomic_DNA"/>
</dbReference>
<evidence type="ECO:0000313" key="2">
    <source>
        <dbReference type="Proteomes" id="UP000886595"/>
    </source>
</evidence>
<evidence type="ECO:0000313" key="1">
    <source>
        <dbReference type="EMBL" id="KAG2322375.1"/>
    </source>
</evidence>
<keyword evidence="2" id="KW-1185">Reference proteome</keyword>
<comment type="caution">
    <text evidence="1">The sequence shown here is derived from an EMBL/GenBank/DDBJ whole genome shotgun (WGS) entry which is preliminary data.</text>
</comment>
<sequence length="164" mass="17455">MWCRYELSMASPRHCRVLSSNRYSLPSSGSLVTGEISNSILMLVLRSRPGGGGIVVLSVCQLFHPLLGDTSQHLSTSQCHGSFDSLAVLSVIFHAGWSFLGPEVAAFPCPSFCSSVIARGDRVVFSVPMRSWRCSGILLRVIEPSSVSSVCSVSAMSACASAIV</sequence>